<name>A0ABS4KAA4_9FIRM</name>
<evidence type="ECO:0000313" key="19">
    <source>
        <dbReference type="Proteomes" id="UP001519306"/>
    </source>
</evidence>
<evidence type="ECO:0000256" key="5">
    <source>
        <dbReference type="ARBA" id="ARBA00022676"/>
    </source>
</evidence>
<evidence type="ECO:0000256" key="2">
    <source>
        <dbReference type="ARBA" id="ARBA00022475"/>
    </source>
</evidence>
<dbReference type="GO" id="GO:0016787">
    <property type="term" value="F:hydrolase activity"/>
    <property type="evidence" value="ECO:0007669"/>
    <property type="project" value="UniProtKB-KW"/>
</dbReference>
<evidence type="ECO:0000259" key="17">
    <source>
        <dbReference type="Pfam" id="PF00912"/>
    </source>
</evidence>
<evidence type="ECO:0000256" key="7">
    <source>
        <dbReference type="ARBA" id="ARBA00022801"/>
    </source>
</evidence>
<evidence type="ECO:0000256" key="3">
    <source>
        <dbReference type="ARBA" id="ARBA00022645"/>
    </source>
</evidence>
<dbReference type="InterPro" id="IPR001460">
    <property type="entry name" value="PCN-bd_Tpept"/>
</dbReference>
<dbReference type="InterPro" id="IPR012338">
    <property type="entry name" value="Beta-lactam/transpept-like"/>
</dbReference>
<dbReference type="InterPro" id="IPR050396">
    <property type="entry name" value="Glycosyltr_51/Transpeptidase"/>
</dbReference>
<dbReference type="Pfam" id="PF00912">
    <property type="entry name" value="Transgly"/>
    <property type="match status" value="1"/>
</dbReference>
<keyword evidence="19" id="KW-1185">Reference proteome</keyword>
<dbReference type="PANTHER" id="PTHR32282:SF11">
    <property type="entry name" value="PENICILLIN-BINDING PROTEIN 1B"/>
    <property type="match status" value="1"/>
</dbReference>
<dbReference type="PANTHER" id="PTHR32282">
    <property type="entry name" value="BINDING PROTEIN TRANSPEPTIDASE, PUTATIVE-RELATED"/>
    <property type="match status" value="1"/>
</dbReference>
<organism evidence="18 19">
    <name type="scientific">Peptoniphilus stercorisuis</name>
    <dbReference type="NCBI Taxonomy" id="1436965"/>
    <lineage>
        <taxon>Bacteria</taxon>
        <taxon>Bacillati</taxon>
        <taxon>Bacillota</taxon>
        <taxon>Tissierellia</taxon>
        <taxon>Tissierellales</taxon>
        <taxon>Peptoniphilaceae</taxon>
        <taxon>Peptoniphilus</taxon>
    </lineage>
</organism>
<keyword evidence="2" id="KW-1003">Cell membrane</keyword>
<dbReference type="Gene3D" id="1.10.3810.10">
    <property type="entry name" value="Biosynthetic peptidoglycan transglycosylase-like"/>
    <property type="match status" value="1"/>
</dbReference>
<keyword evidence="12" id="KW-0961">Cell wall biogenesis/degradation</keyword>
<evidence type="ECO:0000313" key="18">
    <source>
        <dbReference type="EMBL" id="MBP2024702.1"/>
    </source>
</evidence>
<reference evidence="18 19" key="1">
    <citation type="submission" date="2021-03" db="EMBL/GenBank/DDBJ databases">
        <title>Genomic Encyclopedia of Type Strains, Phase IV (KMG-IV): sequencing the most valuable type-strain genomes for metagenomic binning, comparative biology and taxonomic classification.</title>
        <authorList>
            <person name="Goeker M."/>
        </authorList>
    </citation>
    <scope>NUCLEOTIDE SEQUENCE [LARGE SCALE GENOMIC DNA]</scope>
    <source>
        <strain evidence="18 19">DSM 27563</strain>
    </source>
</reference>
<dbReference type="RefSeq" id="WP_210060011.1">
    <property type="nucleotide sequence ID" value="NZ_JAGGLJ010000002.1"/>
</dbReference>
<keyword evidence="7 18" id="KW-0378">Hydrolase</keyword>
<evidence type="ECO:0000256" key="11">
    <source>
        <dbReference type="ARBA" id="ARBA00023268"/>
    </source>
</evidence>
<dbReference type="GO" id="GO:0016757">
    <property type="term" value="F:glycosyltransferase activity"/>
    <property type="evidence" value="ECO:0007669"/>
    <property type="project" value="UniProtKB-KW"/>
</dbReference>
<feature type="transmembrane region" description="Helical" evidence="15">
    <location>
        <begin position="15"/>
        <end position="39"/>
    </location>
</feature>
<evidence type="ECO:0000256" key="15">
    <source>
        <dbReference type="SAM" id="Phobius"/>
    </source>
</evidence>
<dbReference type="Pfam" id="PF00905">
    <property type="entry name" value="Transpeptidase"/>
    <property type="match status" value="1"/>
</dbReference>
<comment type="catalytic activity">
    <reaction evidence="14">
        <text>[GlcNAc-(1-&gt;4)-Mur2Ac(oyl-L-Ala-gamma-D-Glu-L-Lys-D-Ala-D-Ala)](n)-di-trans,octa-cis-undecaprenyl diphosphate + beta-D-GlcNAc-(1-&gt;4)-Mur2Ac(oyl-L-Ala-gamma-D-Glu-L-Lys-D-Ala-D-Ala)-di-trans,octa-cis-undecaprenyl diphosphate = [GlcNAc-(1-&gt;4)-Mur2Ac(oyl-L-Ala-gamma-D-Glu-L-Lys-D-Ala-D-Ala)](n+1)-di-trans,octa-cis-undecaprenyl diphosphate + di-trans,octa-cis-undecaprenyl diphosphate + H(+)</text>
        <dbReference type="Rhea" id="RHEA:23708"/>
        <dbReference type="Rhea" id="RHEA-COMP:9602"/>
        <dbReference type="Rhea" id="RHEA-COMP:9603"/>
        <dbReference type="ChEBI" id="CHEBI:15378"/>
        <dbReference type="ChEBI" id="CHEBI:58405"/>
        <dbReference type="ChEBI" id="CHEBI:60033"/>
        <dbReference type="ChEBI" id="CHEBI:78435"/>
        <dbReference type="EC" id="2.4.99.28"/>
    </reaction>
</comment>
<dbReference type="SUPFAM" id="SSF56601">
    <property type="entry name" value="beta-lactamase/transpeptidase-like"/>
    <property type="match status" value="1"/>
</dbReference>
<dbReference type="SUPFAM" id="SSF53955">
    <property type="entry name" value="Lysozyme-like"/>
    <property type="match status" value="1"/>
</dbReference>
<keyword evidence="15" id="KW-0812">Transmembrane</keyword>
<keyword evidence="3" id="KW-0121">Carboxypeptidase</keyword>
<dbReference type="InterPro" id="IPR001264">
    <property type="entry name" value="Glyco_trans_51"/>
</dbReference>
<comment type="caution">
    <text evidence="18">The sequence shown here is derived from an EMBL/GenBank/DDBJ whole genome shotgun (WGS) entry which is preliminary data.</text>
</comment>
<keyword evidence="5 18" id="KW-0328">Glycosyltransferase</keyword>
<evidence type="ECO:0000256" key="6">
    <source>
        <dbReference type="ARBA" id="ARBA00022679"/>
    </source>
</evidence>
<dbReference type="Proteomes" id="UP001519306">
    <property type="component" value="Unassembled WGS sequence"/>
</dbReference>
<evidence type="ECO:0000256" key="13">
    <source>
        <dbReference type="ARBA" id="ARBA00034000"/>
    </source>
</evidence>
<evidence type="ECO:0000256" key="9">
    <source>
        <dbReference type="ARBA" id="ARBA00022984"/>
    </source>
</evidence>
<accession>A0ABS4KAA4</accession>
<evidence type="ECO:0000256" key="8">
    <source>
        <dbReference type="ARBA" id="ARBA00022960"/>
    </source>
</evidence>
<evidence type="ECO:0000256" key="1">
    <source>
        <dbReference type="ARBA" id="ARBA00004236"/>
    </source>
</evidence>
<keyword evidence="10 15" id="KW-0472">Membrane</keyword>
<evidence type="ECO:0000256" key="10">
    <source>
        <dbReference type="ARBA" id="ARBA00023136"/>
    </source>
</evidence>
<proteinExistence type="predicted"/>
<keyword evidence="6 18" id="KW-0808">Transferase</keyword>
<evidence type="ECO:0000256" key="12">
    <source>
        <dbReference type="ARBA" id="ARBA00023316"/>
    </source>
</evidence>
<evidence type="ECO:0000259" key="16">
    <source>
        <dbReference type="Pfam" id="PF00905"/>
    </source>
</evidence>
<keyword evidence="15" id="KW-1133">Transmembrane helix</keyword>
<feature type="domain" description="Glycosyl transferase family 51" evidence="17">
    <location>
        <begin position="66"/>
        <end position="229"/>
    </location>
</feature>
<feature type="domain" description="Penicillin-binding protein transpeptidase" evidence="16">
    <location>
        <begin position="512"/>
        <end position="768"/>
    </location>
</feature>
<evidence type="ECO:0000256" key="4">
    <source>
        <dbReference type="ARBA" id="ARBA00022670"/>
    </source>
</evidence>
<dbReference type="InterPro" id="IPR023346">
    <property type="entry name" value="Lysozyme-like_dom_sf"/>
</dbReference>
<dbReference type="EC" id="2.4.1.-" evidence="18"/>
<comment type="catalytic activity">
    <reaction evidence="13">
        <text>Preferential cleavage: (Ac)2-L-Lys-D-Ala-|-D-Ala. Also transpeptidation of peptidyl-alanyl moieties that are N-acyl substituents of D-alanine.</text>
        <dbReference type="EC" id="3.4.16.4"/>
    </reaction>
</comment>
<evidence type="ECO:0000256" key="14">
    <source>
        <dbReference type="ARBA" id="ARBA00049902"/>
    </source>
</evidence>
<dbReference type="EC" id="3.4.-.-" evidence="18"/>
<keyword evidence="8" id="KW-0133">Cell shape</keyword>
<gene>
    <name evidence="18" type="ORF">J2Z71_000218</name>
</gene>
<comment type="subcellular location">
    <subcellularLocation>
        <location evidence="1">Cell membrane</location>
    </subcellularLocation>
</comment>
<keyword evidence="9" id="KW-0573">Peptidoglycan synthesis</keyword>
<dbReference type="Gene3D" id="3.40.710.10">
    <property type="entry name" value="DD-peptidase/beta-lactamase superfamily"/>
    <property type="match status" value="1"/>
</dbReference>
<dbReference type="EMBL" id="JAGGLJ010000002">
    <property type="protein sequence ID" value="MBP2024702.1"/>
    <property type="molecule type" value="Genomic_DNA"/>
</dbReference>
<keyword evidence="4" id="KW-0645">Protease</keyword>
<dbReference type="InterPro" id="IPR036950">
    <property type="entry name" value="PBP_transglycosylase"/>
</dbReference>
<keyword evidence="11" id="KW-0511">Multifunctional enzyme</keyword>
<protein>
    <submittedName>
        <fullName evidence="18">Penicillin-binding protein 1A</fullName>
        <ecNumber evidence="18">2.4.1.-</ecNumber>
        <ecNumber evidence="18">3.4.-.-</ecNumber>
    </submittedName>
</protein>
<sequence length="925" mass="105274">MSKFKDLDKKNKIQIVLLILLMIFIFIGTCLSAVVLSVLSETPVTDLNNLSKSFNQTSSIYDENAKLLEKIESLEYRTIVPIEKVPENIKNAFVSIEDQRFYHHEGVDIRGILGALKDNIKAGRIVRGGSTITQQLVKNVYLSNVKSLNRKIQEAYLALRVENTLNKEEILEAYLNRINLGQGSYGVQAASQTYFSKDVWDLNLAQSALIAGITKSPAEYSPFKRIPKELYNGEETIAIRDVNGEQMYIILNNKSFERQKIVLAKMLELNYISKKEYEEAIDFDIVKSLNPGIKKYHSMSSYSTDYIKAEAARLLADYYQVSQDEAEHKLFTGGYRVYSSLDEDMQKYLENIYENLPEFLNNKSSNSKGAKLLSFSTDKNRNILDSNSNVVYFYRHNFFDDDFNMVIDTNNYSINKKGDLSINKSLFNTSNKKLDIIDLYEINKNGNLQTYNIGFLNIPRDVFEEKKDYIIIDNNYIKKHKAFYQIDKYNNLILSKDYYSYDETPIIQPQSSAVVLDNKSGYVKAIVGGLDVKNKHSKILNRATSSPRAPGSLIKPLSVYLPALESGKTLGSIIDDVPEIYNDETFTENYYSGYKGLLTMRFAIENNSNIASAKFLEELSIEKSINALKKFGIIDKNSKNDNFISEAENSNKNDENIDSLALGNMKRGITNIEAASAYRTIATGGDYKKISAVIKIEDASGIPIIDNKKSEKKNIFKKENCFLLTDALRTNVTRGAAKGSSIYNFDIAGEIGVNKFNSDLWFTGFSPKYTISTWIGCDSPKVELNADNQIVIDLFKKIAVKAHSSEDSEKFKEPKNIVSKYICQKNGKLGSVLCEEAGAGYMEKFKKGTEPKEYCNDHIKELICTKSNRLAGEYCPKEDVEYKIIYDRSEYKPKKHGNIYPDDYEYLPVLYCNIHDEQWYIKNKK</sequence>